<keyword evidence="5 6" id="KW-0539">Nucleus</keyword>
<feature type="domain" description="GINS subunit" evidence="8">
    <location>
        <begin position="56"/>
        <end position="118"/>
    </location>
</feature>
<dbReference type="VEuPathDB" id="MicrosporidiaDB:SLOPH_1803"/>
<proteinExistence type="inferred from homology"/>
<dbReference type="InterPro" id="IPR005339">
    <property type="entry name" value="GINS_Psf1"/>
</dbReference>
<dbReference type="InterPro" id="IPR021151">
    <property type="entry name" value="GINS_A"/>
</dbReference>
<dbReference type="PANTHER" id="PTHR12914:SF2">
    <property type="entry name" value="DNA REPLICATION COMPLEX GINS PROTEIN PSF1"/>
    <property type="match status" value="1"/>
</dbReference>
<dbReference type="Proteomes" id="UP000014978">
    <property type="component" value="Unassembled WGS sequence"/>
</dbReference>
<evidence type="ECO:0000256" key="7">
    <source>
        <dbReference type="SAM" id="Coils"/>
    </source>
</evidence>
<comment type="caution">
    <text evidence="9">The sequence shown here is derived from an EMBL/GenBank/DDBJ whole genome shotgun (WGS) entry which is preliminary data.</text>
</comment>
<evidence type="ECO:0000313" key="9">
    <source>
        <dbReference type="EMBL" id="EPR79701.1"/>
    </source>
</evidence>
<comment type="function">
    <text evidence="6">Required for correct functioning of the GINS complex, a complex that plays an essential role in the initiation of DNA replication, and progression of DNA replication forks. GINS complex seems to bind preferentially to single-stranded DNA.</text>
</comment>
<sequence>MVLDINEILQDSLSPSFKKYNKNIKHLKTEIEHIEKKLEEFDHSIDQENITQEISIKYLLLKNKLERNKRIYKAYHFHRIKKIQEFYLNNIELENLLTETEEHYFKEYKYALKEYTSNFDIDFYTQEPPLEYFIQIYTNDDCGIIIDGDDMIELKKDKIFYVKRKSIIHLLNTDMIKIL</sequence>
<feature type="coiled-coil region" evidence="7">
    <location>
        <begin position="17"/>
        <end position="44"/>
    </location>
</feature>
<dbReference type="InterPro" id="IPR036224">
    <property type="entry name" value="GINS_bundle-like_dom_sf"/>
</dbReference>
<evidence type="ECO:0000256" key="2">
    <source>
        <dbReference type="ARBA" id="ARBA00006677"/>
    </source>
</evidence>
<comment type="subunit">
    <text evidence="6">Component of the GINS complex.</text>
</comment>
<dbReference type="EMBL" id="ATCN01000149">
    <property type="protein sequence ID" value="EPR79701.1"/>
    <property type="molecule type" value="Genomic_DNA"/>
</dbReference>
<evidence type="ECO:0000313" key="10">
    <source>
        <dbReference type="Proteomes" id="UP000014978"/>
    </source>
</evidence>
<name>S7WA29_SPRLO</name>
<dbReference type="STRING" id="1358809.S7WA29"/>
<evidence type="ECO:0000256" key="5">
    <source>
        <dbReference type="ARBA" id="ARBA00023242"/>
    </source>
</evidence>
<dbReference type="OMA" id="FPFINFM"/>
<dbReference type="Pfam" id="PF05916">
    <property type="entry name" value="Sld5"/>
    <property type="match status" value="1"/>
</dbReference>
<dbReference type="AlphaFoldDB" id="S7WA29"/>
<accession>S7WA29</accession>
<dbReference type="GO" id="GO:0000811">
    <property type="term" value="C:GINS complex"/>
    <property type="evidence" value="ECO:0007669"/>
    <property type="project" value="UniProtKB-UniRule"/>
</dbReference>
<dbReference type="InParanoid" id="S7WA29"/>
<protein>
    <recommendedName>
        <fullName evidence="3 6">DNA replication complex GINS protein PSF1</fullName>
    </recommendedName>
</protein>
<keyword evidence="7" id="KW-0175">Coiled coil</keyword>
<comment type="similarity">
    <text evidence="2 6">Belongs to the GINS1/PSF1 family.</text>
</comment>
<evidence type="ECO:0000259" key="8">
    <source>
        <dbReference type="Pfam" id="PF05916"/>
    </source>
</evidence>
<comment type="subcellular location">
    <subcellularLocation>
        <location evidence="1 6">Nucleus</location>
    </subcellularLocation>
</comment>
<dbReference type="OrthoDB" id="10252587at2759"/>
<dbReference type="PANTHER" id="PTHR12914">
    <property type="entry name" value="PARTNER OF SLD5"/>
    <property type="match status" value="1"/>
</dbReference>
<keyword evidence="10" id="KW-1185">Reference proteome</keyword>
<reference evidence="10" key="1">
    <citation type="journal article" date="2013" name="PLoS Genet.">
        <title>The genome of Spraguea lophii and the basis of host-microsporidian interactions.</title>
        <authorList>
            <person name="Campbell S.E."/>
            <person name="Williams T.A."/>
            <person name="Yousuf A."/>
            <person name="Soanes D.M."/>
            <person name="Paszkiewicz K.H."/>
            <person name="Williams B.A.P."/>
        </authorList>
    </citation>
    <scope>NUCLEOTIDE SEQUENCE [LARGE SCALE GENOMIC DNA]</scope>
    <source>
        <strain evidence="10">42_110</strain>
    </source>
</reference>
<evidence type="ECO:0000256" key="1">
    <source>
        <dbReference type="ARBA" id="ARBA00004123"/>
    </source>
</evidence>
<evidence type="ECO:0000256" key="6">
    <source>
        <dbReference type="RuleBase" id="RU368085"/>
    </source>
</evidence>
<dbReference type="GO" id="GO:1902983">
    <property type="term" value="P:DNA strand elongation involved in mitotic DNA replication"/>
    <property type="evidence" value="ECO:0007669"/>
    <property type="project" value="TreeGrafter"/>
</dbReference>
<organism evidence="9 10">
    <name type="scientific">Spraguea lophii (strain 42_110)</name>
    <name type="common">Microsporidian parasite</name>
    <dbReference type="NCBI Taxonomy" id="1358809"/>
    <lineage>
        <taxon>Eukaryota</taxon>
        <taxon>Fungi</taxon>
        <taxon>Fungi incertae sedis</taxon>
        <taxon>Microsporidia</taxon>
        <taxon>Spragueidae</taxon>
        <taxon>Spraguea</taxon>
    </lineage>
</organism>
<gene>
    <name evidence="9" type="ORF">SLOPH_1803</name>
</gene>
<dbReference type="Gene3D" id="1.20.58.1030">
    <property type="match status" value="1"/>
</dbReference>
<dbReference type="HOGENOM" id="CLU_105494_0_0_1"/>
<evidence type="ECO:0000256" key="3">
    <source>
        <dbReference type="ARBA" id="ARBA00015143"/>
    </source>
</evidence>
<evidence type="ECO:0000256" key="4">
    <source>
        <dbReference type="ARBA" id="ARBA00022705"/>
    </source>
</evidence>
<dbReference type="SUPFAM" id="SSF158573">
    <property type="entry name" value="GINS helical bundle-like"/>
    <property type="match status" value="1"/>
</dbReference>
<keyword evidence="4 6" id="KW-0235">DNA replication</keyword>